<dbReference type="VEuPathDB" id="VectorBase:AFUN014204"/>
<reference evidence="1" key="1">
    <citation type="submission" date="2020-05" db="UniProtKB">
        <authorList>
            <consortium name="EnsemblMetazoa"/>
        </authorList>
    </citation>
    <scope>IDENTIFICATION</scope>
    <source>
        <strain evidence="1">FUMOZ</strain>
    </source>
</reference>
<dbReference type="AlphaFoldDB" id="A0A182S141"/>
<dbReference type="EnsemblMetazoa" id="AFUN014204-RA">
    <property type="protein sequence ID" value="AFUN014204-PA"/>
    <property type="gene ID" value="AFUN014204"/>
</dbReference>
<proteinExistence type="predicted"/>
<sequence>MHFYEKKQISSVRSVNYARFVTIATKFDSTIAPFSSLSLSSSVSLEELKPSGLNHIFAALFFTCNLVLTSGSFRLRVGSIGFEVVASLSLVVALGTGSGSVCSISSAIALCIPSCIASSAATTNSLRACSYSLS</sequence>
<protein>
    <submittedName>
        <fullName evidence="1">Uncharacterized protein</fullName>
    </submittedName>
</protein>
<accession>A0A182S141</accession>
<organism evidence="1">
    <name type="scientific">Anopheles funestus</name>
    <name type="common">African malaria mosquito</name>
    <dbReference type="NCBI Taxonomy" id="62324"/>
    <lineage>
        <taxon>Eukaryota</taxon>
        <taxon>Metazoa</taxon>
        <taxon>Ecdysozoa</taxon>
        <taxon>Arthropoda</taxon>
        <taxon>Hexapoda</taxon>
        <taxon>Insecta</taxon>
        <taxon>Pterygota</taxon>
        <taxon>Neoptera</taxon>
        <taxon>Endopterygota</taxon>
        <taxon>Diptera</taxon>
        <taxon>Nematocera</taxon>
        <taxon>Culicoidea</taxon>
        <taxon>Culicidae</taxon>
        <taxon>Anophelinae</taxon>
        <taxon>Anopheles</taxon>
    </lineage>
</organism>
<name>A0A182S141_ANOFN</name>
<evidence type="ECO:0000313" key="1">
    <source>
        <dbReference type="EnsemblMetazoa" id="AFUN014204-PA"/>
    </source>
</evidence>